<evidence type="ECO:0000259" key="6">
    <source>
        <dbReference type="Pfam" id="PF02776"/>
    </source>
</evidence>
<sequence>MPPETTLPSGPTAAEAVAELLAAAHVRRCYTVPGESFLELADAIDRRSDMQLVSTRHEGGAGFMAEAEGKLIGFPAAAAATRGPGASNLAVAVHTARQDSTPMIVFLGQVESDRLGREAFQEVDLTAFYAPITKWSTTVTRADRLVEATARGLRIATSGRPGPVAIAVPGDLWGQPAGVVGPLPGTFPPRPSLAEEERDRLARWLAGAERPVIIAGGGARGAREELVRVAERFQAGVYASWRRQDVFPNDHPLYLGHLGLGCPPQVLGALEEADAVLVVGCRLSEVTTQAYRFPAPGVRVVDSRVAQIDIDPDQVGAVAGVWTGAVADARRALEALAASPTTAMYRDFAPAHAAWEETTVPDPAAASHPGGRLHPWAVVERMRTVLPRDTVLTNDAGNFAAFLHRGWRFTEPRTQLAPTSGAMGYAVPAAVAAKLVEPHRTVVAAVGDGGALMTGQELETAVRLRVPVVVVVFQNGLYGTIAMHQAKEMGRTAAVDISGPLDLAGYARSLGARGATAHTPEEFEKALTEALEADLPTLIDARTDPDVISPGATLSGLLGED</sequence>
<dbReference type="NCBIfam" id="NF006052">
    <property type="entry name" value="PRK08199.1"/>
    <property type="match status" value="1"/>
</dbReference>
<evidence type="ECO:0000259" key="5">
    <source>
        <dbReference type="Pfam" id="PF02775"/>
    </source>
</evidence>
<dbReference type="InterPro" id="IPR011766">
    <property type="entry name" value="TPP_enzyme_TPP-bd"/>
</dbReference>
<protein>
    <submittedName>
        <fullName evidence="7">Thiamine pyrophosphate-binding protein</fullName>
    </submittedName>
</protein>
<dbReference type="SUPFAM" id="SSF52467">
    <property type="entry name" value="DHS-like NAD/FAD-binding domain"/>
    <property type="match status" value="1"/>
</dbReference>
<keyword evidence="8" id="KW-1185">Reference proteome</keyword>
<dbReference type="CDD" id="cd00568">
    <property type="entry name" value="TPP_enzymes"/>
    <property type="match status" value="1"/>
</dbReference>
<dbReference type="InterPro" id="IPR045229">
    <property type="entry name" value="TPP_enz"/>
</dbReference>
<dbReference type="InterPro" id="IPR029061">
    <property type="entry name" value="THDP-binding"/>
</dbReference>
<comment type="similarity">
    <text evidence="1 3">Belongs to the TPP enzyme family.</text>
</comment>
<evidence type="ECO:0000313" key="7">
    <source>
        <dbReference type="EMBL" id="MDA2810721.1"/>
    </source>
</evidence>
<dbReference type="EMBL" id="JAQFWQ010000018">
    <property type="protein sequence ID" value="MDA2810721.1"/>
    <property type="molecule type" value="Genomic_DNA"/>
</dbReference>
<dbReference type="SUPFAM" id="SSF52518">
    <property type="entry name" value="Thiamin diphosphate-binding fold (THDP-binding)"/>
    <property type="match status" value="2"/>
</dbReference>
<keyword evidence="2 3" id="KW-0786">Thiamine pyrophosphate</keyword>
<evidence type="ECO:0000256" key="3">
    <source>
        <dbReference type="RuleBase" id="RU362132"/>
    </source>
</evidence>
<gene>
    <name evidence="7" type="ORF">O4J56_08755</name>
</gene>
<dbReference type="Pfam" id="PF02776">
    <property type="entry name" value="TPP_enzyme_N"/>
    <property type="match status" value="1"/>
</dbReference>
<evidence type="ECO:0000259" key="4">
    <source>
        <dbReference type="Pfam" id="PF00205"/>
    </source>
</evidence>
<dbReference type="CDD" id="cd07035">
    <property type="entry name" value="TPP_PYR_POX_like"/>
    <property type="match status" value="1"/>
</dbReference>
<feature type="domain" description="Thiamine pyrophosphate enzyme N-terminal TPP-binding" evidence="6">
    <location>
        <begin position="12"/>
        <end position="127"/>
    </location>
</feature>
<dbReference type="Gene3D" id="3.40.50.1220">
    <property type="entry name" value="TPP-binding domain"/>
    <property type="match status" value="1"/>
</dbReference>
<feature type="domain" description="Thiamine pyrophosphate enzyme TPP-binding" evidence="5">
    <location>
        <begin position="395"/>
        <end position="540"/>
    </location>
</feature>
<dbReference type="Gene3D" id="3.40.50.970">
    <property type="match status" value="2"/>
</dbReference>
<evidence type="ECO:0000256" key="2">
    <source>
        <dbReference type="ARBA" id="ARBA00023052"/>
    </source>
</evidence>
<dbReference type="PANTHER" id="PTHR18968">
    <property type="entry name" value="THIAMINE PYROPHOSPHATE ENZYMES"/>
    <property type="match status" value="1"/>
</dbReference>
<dbReference type="RefSeq" id="WP_270685006.1">
    <property type="nucleotide sequence ID" value="NZ_JAQFWQ010000018.1"/>
</dbReference>
<comment type="caution">
    <text evidence="7">The sequence shown here is derived from an EMBL/GenBank/DDBJ whole genome shotgun (WGS) entry which is preliminary data.</text>
</comment>
<name>A0ABT4U1B1_9ACTN</name>
<dbReference type="Pfam" id="PF02775">
    <property type="entry name" value="TPP_enzyme_C"/>
    <property type="match status" value="1"/>
</dbReference>
<accession>A0ABT4U1B1</accession>
<organism evidence="7 8">
    <name type="scientific">Nocardiopsis endophytica</name>
    <dbReference type="NCBI Taxonomy" id="3018445"/>
    <lineage>
        <taxon>Bacteria</taxon>
        <taxon>Bacillati</taxon>
        <taxon>Actinomycetota</taxon>
        <taxon>Actinomycetes</taxon>
        <taxon>Streptosporangiales</taxon>
        <taxon>Nocardiopsidaceae</taxon>
        <taxon>Nocardiopsis</taxon>
    </lineage>
</organism>
<dbReference type="PANTHER" id="PTHR18968:SF120">
    <property type="entry name" value="ACETOLACTATE SYNTHASE LARGE SUBUNIT"/>
    <property type="match status" value="1"/>
</dbReference>
<dbReference type="InterPro" id="IPR029035">
    <property type="entry name" value="DHS-like_NAD/FAD-binding_dom"/>
</dbReference>
<dbReference type="InterPro" id="IPR012001">
    <property type="entry name" value="Thiamin_PyroP_enz_TPP-bd_dom"/>
</dbReference>
<evidence type="ECO:0000313" key="8">
    <source>
        <dbReference type="Proteomes" id="UP001527866"/>
    </source>
</evidence>
<proteinExistence type="inferred from homology"/>
<dbReference type="InterPro" id="IPR012000">
    <property type="entry name" value="Thiamin_PyroP_enz_cen_dom"/>
</dbReference>
<reference evidence="7 8" key="1">
    <citation type="submission" date="2023-01" db="EMBL/GenBank/DDBJ databases">
        <title>Draft genome sequence of Nocardiopsis sp. RSe5-2 isolated from halophytes.</title>
        <authorList>
            <person name="Duangmal K."/>
            <person name="Chantavorakit T."/>
        </authorList>
    </citation>
    <scope>NUCLEOTIDE SEQUENCE [LARGE SCALE GENOMIC DNA]</scope>
    <source>
        <strain evidence="7 8">RSe5-2</strain>
    </source>
</reference>
<evidence type="ECO:0000256" key="1">
    <source>
        <dbReference type="ARBA" id="ARBA00007812"/>
    </source>
</evidence>
<feature type="domain" description="Thiamine pyrophosphate enzyme central" evidence="4">
    <location>
        <begin position="199"/>
        <end position="336"/>
    </location>
</feature>
<dbReference type="Pfam" id="PF00205">
    <property type="entry name" value="TPP_enzyme_M"/>
    <property type="match status" value="1"/>
</dbReference>
<dbReference type="Proteomes" id="UP001527866">
    <property type="component" value="Unassembled WGS sequence"/>
</dbReference>